<evidence type="ECO:0000313" key="2">
    <source>
        <dbReference type="EMBL" id="QLY40658.1"/>
    </source>
</evidence>
<keyword evidence="3" id="KW-1185">Reference proteome</keyword>
<dbReference type="Proteomes" id="UP000512167">
    <property type="component" value="Chromosome"/>
</dbReference>
<evidence type="ECO:0000256" key="1">
    <source>
        <dbReference type="SAM" id="Phobius"/>
    </source>
</evidence>
<organism evidence="2 3">
    <name type="scientific">Hujiaoplasma nucleasis</name>
    <dbReference type="NCBI Taxonomy" id="2725268"/>
    <lineage>
        <taxon>Bacteria</taxon>
        <taxon>Bacillati</taxon>
        <taxon>Mycoplasmatota</taxon>
        <taxon>Mollicutes</taxon>
        <taxon>Candidatus Izemoplasmatales</taxon>
        <taxon>Hujiaoplasmataceae</taxon>
        <taxon>Hujiaoplasma</taxon>
    </lineage>
</organism>
<dbReference type="EMBL" id="CP051151">
    <property type="protein sequence ID" value="QLY40658.1"/>
    <property type="molecule type" value="Genomic_DNA"/>
</dbReference>
<keyword evidence="1" id="KW-1133">Transmembrane helix</keyword>
<keyword evidence="1" id="KW-0472">Membrane</keyword>
<accession>A0A7L6N5Y1</accession>
<keyword evidence="1" id="KW-0812">Transmembrane</keyword>
<feature type="transmembrane region" description="Helical" evidence="1">
    <location>
        <begin position="12"/>
        <end position="32"/>
    </location>
</feature>
<evidence type="ECO:0000313" key="3">
    <source>
        <dbReference type="Proteomes" id="UP000512167"/>
    </source>
</evidence>
<dbReference type="RefSeq" id="WP_312031505.1">
    <property type="nucleotide sequence ID" value="NZ_CP051151.1"/>
</dbReference>
<dbReference type="AlphaFoldDB" id="A0A7L6N5Y1"/>
<proteinExistence type="predicted"/>
<reference evidence="2 3" key="1">
    <citation type="submission" date="2020-04" db="EMBL/GenBank/DDBJ databases">
        <authorList>
            <person name="Zheng R.K."/>
            <person name="Sun C.M."/>
        </authorList>
    </citation>
    <scope>NUCLEOTIDE SEQUENCE [LARGE SCALE GENOMIC DNA]</scope>
    <source>
        <strain evidence="3">zrk29</strain>
    </source>
</reference>
<name>A0A7L6N5Y1_9MOLU</name>
<dbReference type="KEGG" id="tbk:HF295_07285"/>
<sequence>MYFNSTLDELVIFNVILGFPVLIGVLTISYIYGITRLKKLKGPGIDEFRNQTPPPWKGQRKGF</sequence>
<gene>
    <name evidence="2" type="ORF">HF295_07285</name>
</gene>
<protein>
    <submittedName>
        <fullName evidence="2">Uncharacterized protein</fullName>
    </submittedName>
</protein>